<accession>A0ABW5R6C9</accession>
<dbReference type="Pfam" id="PF17836">
    <property type="entry name" value="PglD_N"/>
    <property type="match status" value="1"/>
</dbReference>
<dbReference type="Proteomes" id="UP001597497">
    <property type="component" value="Unassembled WGS sequence"/>
</dbReference>
<dbReference type="EMBL" id="JBHUMM010000005">
    <property type="protein sequence ID" value="MFD2670600.1"/>
    <property type="molecule type" value="Genomic_DNA"/>
</dbReference>
<dbReference type="Gene3D" id="2.160.10.10">
    <property type="entry name" value="Hexapeptide repeat proteins"/>
    <property type="match status" value="1"/>
</dbReference>
<comment type="caution">
    <text evidence="2">The sequence shown here is derived from an EMBL/GenBank/DDBJ whole genome shotgun (WGS) entry which is preliminary data.</text>
</comment>
<sequence length="232" mass="24200">MTNRKPGNQLQTGTTQQKVIGIIGTGGHAKIVTDIFQLVEPQTQLLFVSAHPEQAGAYFNPYRIYPDQAGELARLQAQCNKWHVAIGHIPTRRQKLAQLRRLSATITSAIHPSSICADSSTVGTGSTICASVVVGADTHLGEGTIANTACTLDHDGQIGSWVNIGPGCHLAGHVTVGEGSELGAGAIVIPHVKIGKGCIIGAGAVVIRDIPDDAVAVGVPAKIITKKRKSED</sequence>
<protein>
    <submittedName>
        <fullName evidence="2">Acetyltransferase</fullName>
    </submittedName>
</protein>
<dbReference type="SUPFAM" id="SSF51161">
    <property type="entry name" value="Trimeric LpxA-like enzymes"/>
    <property type="match status" value="1"/>
</dbReference>
<keyword evidence="3" id="KW-1185">Reference proteome</keyword>
<dbReference type="RefSeq" id="WP_379928007.1">
    <property type="nucleotide sequence ID" value="NZ_JBHUMM010000005.1"/>
</dbReference>
<dbReference type="InterPro" id="IPR001451">
    <property type="entry name" value="Hexapep"/>
</dbReference>
<proteinExistence type="predicted"/>
<name>A0ABW5R6C9_9BACL</name>
<dbReference type="PANTHER" id="PTHR43300:SF7">
    <property type="entry name" value="UDP-N-ACETYLBACILLOSAMINE N-ACETYLTRANSFERASE"/>
    <property type="match status" value="1"/>
</dbReference>
<organism evidence="2 3">
    <name type="scientific">Marinicrinis sediminis</name>
    <dbReference type="NCBI Taxonomy" id="1652465"/>
    <lineage>
        <taxon>Bacteria</taxon>
        <taxon>Bacillati</taxon>
        <taxon>Bacillota</taxon>
        <taxon>Bacilli</taxon>
        <taxon>Bacillales</taxon>
        <taxon>Paenibacillaceae</taxon>
    </lineage>
</organism>
<dbReference type="Pfam" id="PF00132">
    <property type="entry name" value="Hexapep"/>
    <property type="match status" value="1"/>
</dbReference>
<dbReference type="InterPro" id="IPR050179">
    <property type="entry name" value="Trans_hexapeptide_repeat"/>
</dbReference>
<dbReference type="InterPro" id="IPR011004">
    <property type="entry name" value="Trimer_LpxA-like_sf"/>
</dbReference>
<evidence type="ECO:0000259" key="1">
    <source>
        <dbReference type="Pfam" id="PF17836"/>
    </source>
</evidence>
<dbReference type="CDD" id="cd03360">
    <property type="entry name" value="LbH_AT_putative"/>
    <property type="match status" value="1"/>
</dbReference>
<dbReference type="NCBIfam" id="TIGR03570">
    <property type="entry name" value="NeuD_NnaD"/>
    <property type="match status" value="1"/>
</dbReference>
<reference evidence="3" key="1">
    <citation type="journal article" date="2019" name="Int. J. Syst. Evol. Microbiol.">
        <title>The Global Catalogue of Microorganisms (GCM) 10K type strain sequencing project: providing services to taxonomists for standard genome sequencing and annotation.</title>
        <authorList>
            <consortium name="The Broad Institute Genomics Platform"/>
            <consortium name="The Broad Institute Genome Sequencing Center for Infectious Disease"/>
            <person name="Wu L."/>
            <person name="Ma J."/>
        </authorList>
    </citation>
    <scope>NUCLEOTIDE SEQUENCE [LARGE SCALE GENOMIC DNA]</scope>
    <source>
        <strain evidence="3">KCTC 33676</strain>
    </source>
</reference>
<evidence type="ECO:0000313" key="3">
    <source>
        <dbReference type="Proteomes" id="UP001597497"/>
    </source>
</evidence>
<dbReference type="InterPro" id="IPR041561">
    <property type="entry name" value="PglD_N"/>
</dbReference>
<evidence type="ECO:0000313" key="2">
    <source>
        <dbReference type="EMBL" id="MFD2670600.1"/>
    </source>
</evidence>
<feature type="domain" description="PglD N-terminal" evidence="1">
    <location>
        <begin position="20"/>
        <end position="97"/>
    </location>
</feature>
<dbReference type="InterPro" id="IPR020019">
    <property type="entry name" value="AcTrfase_PglD-like"/>
</dbReference>
<dbReference type="PANTHER" id="PTHR43300">
    <property type="entry name" value="ACETYLTRANSFERASE"/>
    <property type="match status" value="1"/>
</dbReference>
<gene>
    <name evidence="2" type="ORF">ACFSUC_03120</name>
</gene>
<dbReference type="Gene3D" id="3.40.50.20">
    <property type="match status" value="1"/>
</dbReference>